<evidence type="ECO:0000256" key="4">
    <source>
        <dbReference type="ARBA" id="ARBA00024331"/>
    </source>
</evidence>
<evidence type="ECO:0000256" key="1">
    <source>
        <dbReference type="ARBA" id="ARBA00012538"/>
    </source>
</evidence>
<dbReference type="FunFam" id="3.40.50.2000:FF:000024">
    <property type="entry name" value="Trehalose-6-phosphate synthase"/>
    <property type="match status" value="1"/>
</dbReference>
<dbReference type="Pfam" id="PF19291">
    <property type="entry name" value="TREH_N"/>
    <property type="match status" value="1"/>
</dbReference>
<comment type="pathway">
    <text evidence="4">Carbohydrate biosynthesis.</text>
</comment>
<dbReference type="GO" id="GO:0003825">
    <property type="term" value="F:alpha,alpha-trehalose-phosphate synthase (UDP-forming) activity"/>
    <property type="evidence" value="ECO:0007669"/>
    <property type="project" value="UniProtKB-EC"/>
</dbReference>
<dbReference type="Gene3D" id="3.40.50.2000">
    <property type="entry name" value="Glycogen Phosphorylase B"/>
    <property type="match status" value="2"/>
</dbReference>
<gene>
    <name evidence="8" type="ORF">H2204_014447</name>
</gene>
<dbReference type="EC" id="2.4.1.15" evidence="1"/>
<protein>
    <recommendedName>
        <fullName evidence="1">alpha,alpha-trehalose-phosphate synthase (UDP-forming)</fullName>
        <ecNumber evidence="1">2.4.1.15</ecNumber>
    </recommendedName>
</protein>
<dbReference type="InterPro" id="IPR008928">
    <property type="entry name" value="6-hairpin_glycosidase_sf"/>
</dbReference>
<dbReference type="InterPro" id="IPR012341">
    <property type="entry name" value="6hp_glycosidase-like_sf"/>
</dbReference>
<dbReference type="InterPro" id="IPR001830">
    <property type="entry name" value="Glyco_trans_20"/>
</dbReference>
<dbReference type="PANTHER" id="PTHR10788">
    <property type="entry name" value="TREHALOSE-6-PHOSPHATE SYNTHASE"/>
    <property type="match status" value="1"/>
</dbReference>
<reference evidence="8" key="1">
    <citation type="submission" date="2022-10" db="EMBL/GenBank/DDBJ databases">
        <title>Culturing micro-colonial fungi from biological soil crusts in the Mojave desert and describing Neophaeococcomyces mojavensis, and introducing the new genera and species Taxawa tesnikishii.</title>
        <authorList>
            <person name="Kurbessoian T."/>
            <person name="Stajich J.E."/>
        </authorList>
    </citation>
    <scope>NUCLEOTIDE SEQUENCE</scope>
    <source>
        <strain evidence="8">TK_35</strain>
    </source>
</reference>
<evidence type="ECO:0000259" key="7">
    <source>
        <dbReference type="Pfam" id="PF19291"/>
    </source>
</evidence>
<dbReference type="Pfam" id="PF00982">
    <property type="entry name" value="Glyco_transf_20"/>
    <property type="match status" value="1"/>
</dbReference>
<dbReference type="InterPro" id="IPR012766">
    <property type="entry name" value="Trehalose_OtsA"/>
</dbReference>
<comment type="caution">
    <text evidence="8">The sequence shown here is derived from an EMBL/GenBank/DDBJ whole genome shotgun (WGS) entry which is preliminary data.</text>
</comment>
<evidence type="ECO:0000256" key="3">
    <source>
        <dbReference type="ARBA" id="ARBA00022679"/>
    </source>
</evidence>
<dbReference type="CDD" id="cd03788">
    <property type="entry name" value="GT20_TPS"/>
    <property type="match status" value="1"/>
</dbReference>
<evidence type="ECO:0000256" key="2">
    <source>
        <dbReference type="ARBA" id="ARBA00022676"/>
    </source>
</evidence>
<proteinExistence type="predicted"/>
<evidence type="ECO:0000313" key="8">
    <source>
        <dbReference type="EMBL" id="KAJ9614805.1"/>
    </source>
</evidence>
<dbReference type="AlphaFoldDB" id="A0AA38XJX9"/>
<sequence>MYRVMTQPDLDLGVVGNGSFGALVDKHARVVWSCLPTFDGDPTFCALLSPNQQAGGDFAIELEDFADSEQEYLTNTAILRTVLRDAHGGALEILDFAPRWRQNDRFYRPVSLIRQVRPLSGSPRIVIRARPLADWGARVPESTWGSNHVRWILPEHVLRLTTDVPVRFVRDGLPFVLNHPIHLILGVDESLNRSISGYVQEAFQRTRDYWREWVRYLSIPLEWQDAVIRSAITLKLCQYEDSGAIIAAMTTSIPEAPGSVRNWDYRYCWLRDAAFVVRALNRLGATRTMEQFLGYIFNLATTDGTLQPLYGIGFEAKLDEDEVPSLSGYRGMGPVRRGNLAWVQRQHDVYGSVVLASTQLFFDRRLQDPGDSHTFARLEPLGEQAYALHDVPDAGLWEFRGRTEVHTYTSAMCWAACDRLCKIAVRLKRDDRAQYWRERADTIHARIMEKSWSEELGHFTDTFDGHRLDASLLLLADIGFIDANDARFVATVDAIGRDLKHGNALYRYIAPDDFGEPETSFTICTFWYIDALAAIGRMDEARDMFEALLQQRNHLGLLSEDLAFDGDLLACRPDHRGHAPVAVLAGGFMSRLVIVSNRVAVPGENRAGGLAVGLLAALKERGGLWFGWSGKSVREASGTLHEQRDGDIQYVTMDLAKRDVDGYYNGFANRTLWPLLHFRLDLVDYDRGTRETYHRVNALFADKLAPLLREDDIVWIHDYHLIPLGAMLRERGIGCRIGFFLHIPMPSADLLQAMPDHLRLFSALYAYDLVGFQTQRDADRFQTYLRLFGGGRVLDNGNLEAPGGRHFRAAAFPIGIDTALIARQASTAASKAAVKNLRSSLRDRQLAIGVDRLDYSKGLPERFLGFERYLQRHPDQRGSLTYLQIAPVSRGDVTEYRQLRSQLEQIAGHINGGHAEPDWTPLRYVNQNFTHATLTGFYRAAAVGLVTPLRDGMNLVAKEYVASQDPEDPGVLVLSLLAGAADELKQALLVNPHDLDGVADAIATAATMSLHRRKERWQAMMEHLRTYDINHWRRSYLEALEG</sequence>
<dbReference type="NCBIfam" id="TIGR02400">
    <property type="entry name" value="trehalose_OtsA"/>
    <property type="match status" value="1"/>
</dbReference>
<feature type="domain" description="Trehalase-like N-terminal" evidence="7">
    <location>
        <begin position="13"/>
        <end position="136"/>
    </location>
</feature>
<dbReference type="InterPro" id="IPR045582">
    <property type="entry name" value="Trehalase-like_N"/>
</dbReference>
<dbReference type="Pfam" id="PF00723">
    <property type="entry name" value="Glyco_hydro_15"/>
    <property type="match status" value="1"/>
</dbReference>
<dbReference type="EMBL" id="JAPDRN010000184">
    <property type="protein sequence ID" value="KAJ9614805.1"/>
    <property type="molecule type" value="Genomic_DNA"/>
</dbReference>
<organism evidence="8">
    <name type="scientific">Knufia peltigerae</name>
    <dbReference type="NCBI Taxonomy" id="1002370"/>
    <lineage>
        <taxon>Eukaryota</taxon>
        <taxon>Fungi</taxon>
        <taxon>Dikarya</taxon>
        <taxon>Ascomycota</taxon>
        <taxon>Pezizomycotina</taxon>
        <taxon>Eurotiomycetes</taxon>
        <taxon>Chaetothyriomycetidae</taxon>
        <taxon>Chaetothyriales</taxon>
        <taxon>Trichomeriaceae</taxon>
        <taxon>Knufia</taxon>
    </lineage>
</organism>
<dbReference type="InterPro" id="IPR011613">
    <property type="entry name" value="GH15-like"/>
</dbReference>
<keyword evidence="3" id="KW-0808">Transferase</keyword>
<dbReference type="GO" id="GO:0005992">
    <property type="term" value="P:trehalose biosynthetic process"/>
    <property type="evidence" value="ECO:0007669"/>
    <property type="project" value="InterPro"/>
</dbReference>
<dbReference type="SUPFAM" id="SSF48208">
    <property type="entry name" value="Six-hairpin glycosidases"/>
    <property type="match status" value="1"/>
</dbReference>
<dbReference type="SUPFAM" id="SSF53756">
    <property type="entry name" value="UDP-Glycosyltransferase/glycogen phosphorylase"/>
    <property type="match status" value="1"/>
</dbReference>
<comment type="catalytic activity">
    <reaction evidence="5">
        <text>D-glucose 6-phosphate + UDP-alpha-D-glucose = alpha,alpha-trehalose 6-phosphate + UDP + H(+)</text>
        <dbReference type="Rhea" id="RHEA:18889"/>
        <dbReference type="ChEBI" id="CHEBI:15378"/>
        <dbReference type="ChEBI" id="CHEBI:58223"/>
        <dbReference type="ChEBI" id="CHEBI:58429"/>
        <dbReference type="ChEBI" id="CHEBI:58885"/>
        <dbReference type="ChEBI" id="CHEBI:61548"/>
        <dbReference type="EC" id="2.4.1.15"/>
    </reaction>
</comment>
<keyword evidence="2" id="KW-0328">Glycosyltransferase</keyword>
<feature type="domain" description="GH15-like" evidence="6">
    <location>
        <begin position="224"/>
        <end position="551"/>
    </location>
</feature>
<evidence type="ECO:0000256" key="5">
    <source>
        <dbReference type="ARBA" id="ARBA00048039"/>
    </source>
</evidence>
<dbReference type="Gene3D" id="1.50.10.10">
    <property type="match status" value="1"/>
</dbReference>
<evidence type="ECO:0000259" key="6">
    <source>
        <dbReference type="Pfam" id="PF00723"/>
    </source>
</evidence>
<accession>A0AA38XJX9</accession>
<name>A0AA38XJX9_9EURO</name>
<dbReference type="PANTHER" id="PTHR10788:SF106">
    <property type="entry name" value="BCDNA.GH08860"/>
    <property type="match status" value="1"/>
</dbReference>